<name>A0A8T2MRX4_9TELE</name>
<proteinExistence type="predicted"/>
<evidence type="ECO:0000313" key="2">
    <source>
        <dbReference type="Proteomes" id="UP000824540"/>
    </source>
</evidence>
<protein>
    <submittedName>
        <fullName evidence="1">Uncharacterized protein</fullName>
    </submittedName>
</protein>
<accession>A0A8T2MRX4</accession>
<dbReference type="Proteomes" id="UP000824540">
    <property type="component" value="Unassembled WGS sequence"/>
</dbReference>
<organism evidence="1 2">
    <name type="scientific">Albula glossodonta</name>
    <name type="common">roundjaw bonefish</name>
    <dbReference type="NCBI Taxonomy" id="121402"/>
    <lineage>
        <taxon>Eukaryota</taxon>
        <taxon>Metazoa</taxon>
        <taxon>Chordata</taxon>
        <taxon>Craniata</taxon>
        <taxon>Vertebrata</taxon>
        <taxon>Euteleostomi</taxon>
        <taxon>Actinopterygii</taxon>
        <taxon>Neopterygii</taxon>
        <taxon>Teleostei</taxon>
        <taxon>Albuliformes</taxon>
        <taxon>Albulidae</taxon>
        <taxon>Albula</taxon>
    </lineage>
</organism>
<reference evidence="1" key="1">
    <citation type="thesis" date="2021" institute="BYU ScholarsArchive" country="Provo, UT, USA">
        <title>Applications of and Algorithms for Genome Assembly and Genomic Analyses with an Emphasis on Marine Teleosts.</title>
        <authorList>
            <person name="Pickett B.D."/>
        </authorList>
    </citation>
    <scope>NUCLEOTIDE SEQUENCE</scope>
    <source>
        <strain evidence="1">HI-2016</strain>
    </source>
</reference>
<comment type="caution">
    <text evidence="1">The sequence shown here is derived from an EMBL/GenBank/DDBJ whole genome shotgun (WGS) entry which is preliminary data.</text>
</comment>
<feature type="non-terminal residue" evidence="1">
    <location>
        <position position="185"/>
    </location>
</feature>
<dbReference type="AlphaFoldDB" id="A0A8T2MRX4"/>
<dbReference type="EMBL" id="JAFBMS010000652">
    <property type="protein sequence ID" value="KAG9330316.1"/>
    <property type="molecule type" value="Genomic_DNA"/>
</dbReference>
<keyword evidence="2" id="KW-1185">Reference proteome</keyword>
<dbReference type="OrthoDB" id="423533at2759"/>
<sequence>VYTYDPYDNKHQFVTVVSHNTVYISPGYPYGCGFGGTHHVVILKDPCDGIGEQVALRLFAGMATRAALRSFLWMPFCFCCGLSSEELFATGGDTSRKHTGLEHELLQGGADTKLRMEMAFDALDDQYDECESEMEKLVEEKIPDDLKKVFSVTAVKGQDIHLDHLDDMSYHNCLGVGVNDVLLNL</sequence>
<gene>
    <name evidence="1" type="ORF">JZ751_025762</name>
</gene>
<evidence type="ECO:0000313" key="1">
    <source>
        <dbReference type="EMBL" id="KAG9330316.1"/>
    </source>
</evidence>